<dbReference type="RefSeq" id="WP_320317125.1">
    <property type="nucleotide sequence ID" value="NZ_JAVIIX010000008.1"/>
</dbReference>
<proteinExistence type="inferred from homology"/>
<dbReference type="CDD" id="cd02440">
    <property type="entry name" value="AdoMet_MTases"/>
    <property type="match status" value="1"/>
</dbReference>
<dbReference type="EC" id="2.1.1.77" evidence="2"/>
<dbReference type="CDD" id="cd14728">
    <property type="entry name" value="Ere-like"/>
    <property type="match status" value="1"/>
</dbReference>
<name>A0ABU4XFZ9_9HYPH</name>
<comment type="catalytic activity">
    <reaction evidence="2">
        <text>[protein]-L-isoaspartate + S-adenosyl-L-methionine = [protein]-L-isoaspartate alpha-methyl ester + S-adenosyl-L-homocysteine</text>
        <dbReference type="Rhea" id="RHEA:12705"/>
        <dbReference type="Rhea" id="RHEA-COMP:12143"/>
        <dbReference type="Rhea" id="RHEA-COMP:12144"/>
        <dbReference type="ChEBI" id="CHEBI:57856"/>
        <dbReference type="ChEBI" id="CHEBI:59789"/>
        <dbReference type="ChEBI" id="CHEBI:90596"/>
        <dbReference type="ChEBI" id="CHEBI:90598"/>
        <dbReference type="EC" id="2.1.1.77"/>
    </reaction>
</comment>
<protein>
    <recommendedName>
        <fullName evidence="2">Protein-L-isoaspartate O-methyltransferase</fullName>
        <ecNumber evidence="2">2.1.1.77</ecNumber>
    </recommendedName>
    <alternativeName>
        <fullName evidence="2">L-isoaspartyl protein carboxyl methyltransferase</fullName>
    </alternativeName>
    <alternativeName>
        <fullName evidence="2">Protein L-isoaspartyl methyltransferase</fullName>
    </alternativeName>
    <alternativeName>
        <fullName evidence="2">Protein-beta-aspartate methyltransferase</fullName>
        <shortName evidence="2">PIMT</shortName>
    </alternativeName>
</protein>
<dbReference type="InterPro" id="IPR029063">
    <property type="entry name" value="SAM-dependent_MTases_sf"/>
</dbReference>
<keyword evidence="2 3" id="KW-0489">Methyltransferase</keyword>
<keyword evidence="2" id="KW-0949">S-adenosyl-L-methionine</keyword>
<dbReference type="Gene3D" id="3.30.1870.10">
    <property type="entry name" value="EreA-like, domain 2"/>
    <property type="match status" value="1"/>
</dbReference>
<dbReference type="HAMAP" id="MF_00090">
    <property type="entry name" value="PIMT"/>
    <property type="match status" value="1"/>
</dbReference>
<keyword evidence="2 3" id="KW-0808">Transferase</keyword>
<dbReference type="InterPro" id="IPR007815">
    <property type="entry name" value="Emycin_Estase"/>
</dbReference>
<dbReference type="Pfam" id="PF05139">
    <property type="entry name" value="Erythro_esteras"/>
    <property type="match status" value="1"/>
</dbReference>
<comment type="similarity">
    <text evidence="1 2">Belongs to the methyltransferase superfamily. L-isoaspartyl/D-aspartyl protein methyltransferase family.</text>
</comment>
<evidence type="ECO:0000313" key="3">
    <source>
        <dbReference type="EMBL" id="MDX8473696.1"/>
    </source>
</evidence>
<evidence type="ECO:0000256" key="2">
    <source>
        <dbReference type="HAMAP-Rule" id="MF_00090"/>
    </source>
</evidence>
<evidence type="ECO:0000256" key="1">
    <source>
        <dbReference type="ARBA" id="ARBA00005369"/>
    </source>
</evidence>
<gene>
    <name evidence="2" type="primary">pcm</name>
    <name evidence="3" type="ORF">RFM27_16575</name>
</gene>
<comment type="subcellular location">
    <subcellularLocation>
        <location evidence="2">Cytoplasm</location>
    </subcellularLocation>
</comment>
<dbReference type="NCBIfam" id="NF001453">
    <property type="entry name" value="PRK00312.1"/>
    <property type="match status" value="1"/>
</dbReference>
<sequence length="664" mass="74229">MLDLSRERNRMVDVHISRRGIHDREILHAMREVPREAFVEPGFEEFAYEDGPLPIADGQTISQPYIVAFMIEMAGLEPGDHVLEVGTGSGYAAAVMSRIVDRVYTIERHPGLAETARQRFKKLGYGNIEVRTGDGTKGWPEAAPFDAILVAAGAPGAPLALQEQLDVGGRLVIPIGDEPNEQRLLKVVRTGAATYSEEDFGGVRFVPLIGEQGWPERSNFAQTGHLVGRARARSLPEMIAAAAEPLPEFDDPAFGALFDRFADRRVVLLGEASHGTSEFYRARAAITRRLIEKHGFTVVAVEADWPDAAAIDRYVRHRAASDSPDTPFQRFPTWMWRNTDVAAFVAWQREYNGRVRLSSRQAGFYGLDIYNMSGSIAAVLKYLDRVDPQAAGIARERYGCLTPWQSEPSTYGRAALTEGYQKCEEAVLQQCRDLLARQLEHAERDGADLFDATQNARLIASAERYYRIMYYGGPQSWNLRDTHMFETLEHLLAARGPDARAVVWAHNSHIGDARYTEMGIVRDEVNIGQLCRQQFGNEVALIGFGTHSGSVAAASDWDGEMEVKAVLPSHSESYERLCHDCGVSRFLLDLRRDEPLRSRLLERRLERFIGVIYRPETELRSHYADVSLAQQFDAFVWFDETEAVTPLGPEHAAAGVPDTYPFGL</sequence>
<reference evidence="3 4" key="1">
    <citation type="submission" date="2023-08" db="EMBL/GenBank/DDBJ databases">
        <title>Implementing the SeqCode for naming new Mesorhizobium species isolated from Vachellia karroo root nodules.</title>
        <authorList>
            <person name="Van Lill M."/>
        </authorList>
    </citation>
    <scope>NUCLEOTIDE SEQUENCE [LARGE SCALE GENOMIC DNA]</scope>
    <source>
        <strain evidence="3 4">VK23A</strain>
    </source>
</reference>
<dbReference type="GO" id="GO:0032259">
    <property type="term" value="P:methylation"/>
    <property type="evidence" value="ECO:0007669"/>
    <property type="project" value="UniProtKB-KW"/>
</dbReference>
<evidence type="ECO:0000313" key="4">
    <source>
        <dbReference type="Proteomes" id="UP001271780"/>
    </source>
</evidence>
<dbReference type="SUPFAM" id="SSF53335">
    <property type="entry name" value="S-adenosyl-L-methionine-dependent methyltransferases"/>
    <property type="match status" value="1"/>
</dbReference>
<dbReference type="NCBIfam" id="TIGR00080">
    <property type="entry name" value="pimt"/>
    <property type="match status" value="1"/>
</dbReference>
<dbReference type="Proteomes" id="UP001271780">
    <property type="component" value="Unassembled WGS sequence"/>
</dbReference>
<comment type="caution">
    <text evidence="3">The sequence shown here is derived from an EMBL/GenBank/DDBJ whole genome shotgun (WGS) entry which is preliminary data.</text>
</comment>
<keyword evidence="4" id="KW-1185">Reference proteome</keyword>
<comment type="function">
    <text evidence="2">Catalyzes the methyl esterification of L-isoaspartyl residues in peptides and proteins that result from spontaneous decomposition of normal L-aspartyl and L-asparaginyl residues. It plays a role in the repair and/or degradation of damaged proteins.</text>
</comment>
<dbReference type="PANTHER" id="PTHR31299:SF0">
    <property type="entry name" value="ESTERASE, PUTATIVE (AFU_ORTHOLOGUE AFUA_1G05850)-RELATED"/>
    <property type="match status" value="1"/>
</dbReference>
<dbReference type="GO" id="GO:0004719">
    <property type="term" value="F:protein-L-isoaspartate (D-aspartate) O-methyltransferase activity"/>
    <property type="evidence" value="ECO:0007669"/>
    <property type="project" value="UniProtKB-EC"/>
</dbReference>
<accession>A0ABU4XFZ9</accession>
<dbReference type="Gene3D" id="1.20.1440.30">
    <property type="entry name" value="Biosynthetic Protein domain"/>
    <property type="match status" value="1"/>
</dbReference>
<dbReference type="InterPro" id="IPR000682">
    <property type="entry name" value="PCMT"/>
</dbReference>
<feature type="active site" evidence="2">
    <location>
        <position position="62"/>
    </location>
</feature>
<dbReference type="Gene3D" id="3.40.1660.10">
    <property type="entry name" value="EreA-like (biosynthetic domain)"/>
    <property type="match status" value="1"/>
</dbReference>
<dbReference type="Pfam" id="PF01135">
    <property type="entry name" value="PCMT"/>
    <property type="match status" value="1"/>
</dbReference>
<dbReference type="PROSITE" id="PS01279">
    <property type="entry name" value="PCMT"/>
    <property type="match status" value="1"/>
</dbReference>
<dbReference type="InterPro" id="IPR052036">
    <property type="entry name" value="Hydrolase/PRTase-associated"/>
</dbReference>
<keyword evidence="2" id="KW-0963">Cytoplasm</keyword>
<dbReference type="SUPFAM" id="SSF159501">
    <property type="entry name" value="EreA/ChaN-like"/>
    <property type="match status" value="1"/>
</dbReference>
<dbReference type="EMBL" id="JAVIIZ010000009">
    <property type="protein sequence ID" value="MDX8473696.1"/>
    <property type="molecule type" value="Genomic_DNA"/>
</dbReference>
<organism evidence="3 4">
    <name type="scientific">Mesorhizobium dulcispinae</name>
    <dbReference type="NCBI Taxonomy" id="3072316"/>
    <lineage>
        <taxon>Bacteria</taxon>
        <taxon>Pseudomonadati</taxon>
        <taxon>Pseudomonadota</taxon>
        <taxon>Alphaproteobacteria</taxon>
        <taxon>Hyphomicrobiales</taxon>
        <taxon>Phyllobacteriaceae</taxon>
        <taxon>Mesorhizobium</taxon>
    </lineage>
</organism>
<dbReference type="PANTHER" id="PTHR31299">
    <property type="entry name" value="ESTERASE, PUTATIVE (AFU_ORTHOLOGUE AFUA_1G05850)-RELATED"/>
    <property type="match status" value="1"/>
</dbReference>
<dbReference type="Gene3D" id="3.40.50.150">
    <property type="entry name" value="Vaccinia Virus protein VP39"/>
    <property type="match status" value="1"/>
</dbReference>